<comment type="similarity">
    <text evidence="1 2">Belongs to the peptidase M16 family.</text>
</comment>
<dbReference type="InterPro" id="IPR001431">
    <property type="entry name" value="Pept_M16_Zn_BS"/>
</dbReference>
<feature type="domain" description="Peptidase M16 N-terminal" evidence="3">
    <location>
        <begin position="15"/>
        <end position="156"/>
    </location>
</feature>
<dbReference type="Gene3D" id="3.30.830.10">
    <property type="entry name" value="Metalloenzyme, LuxS/M16 peptidase-like"/>
    <property type="match status" value="2"/>
</dbReference>
<dbReference type="Proteomes" id="UP000030905">
    <property type="component" value="Chromosome"/>
</dbReference>
<sequence>MKNCKLENGIDLVYEHRTGKLTSFCIGFNAGALMEDKEEMGIAHVVEHMLFKGTDTRNEFEINRLCDDIFGFNNAMTNFPYAIYYGTTLSEDFYRGFDIYSNIVKDPSFPEKGFKEEIDVICEELKEWKEDNFQFCEDELLYNAFKHRRIKYCIIGDENHIRSFSLDKVKDFYNRYYNPDNCVISVVSSLKYEEVLDIVQNLMVHWNNDKTIVRNILYEKNSPGIFVKKKAGIEGAKIQFCFPIDKAEEREIAALNIFNNKFGRGTSSILYDDIRTKKGLAYDVFSSIKNEKGIKLFTIAMGTSISNVNRAVEIINEHLDKIDSLNSLFSRDSIDTIIKSIKLKEELQLEKSIELCKTLTTNKIMHNKFDLFSSVYDKYRNIDSREITAAAKKLLKNPTIQILT</sequence>
<dbReference type="GO" id="GO:0006508">
    <property type="term" value="P:proteolysis"/>
    <property type="evidence" value="ECO:0007669"/>
    <property type="project" value="UniProtKB-KW"/>
</dbReference>
<feature type="domain" description="Peptidase M16 C-terminal" evidence="4">
    <location>
        <begin position="163"/>
        <end position="323"/>
    </location>
</feature>
<name>A0A0H3J7C4_CLOPA</name>
<dbReference type="RefSeq" id="WP_003443786.1">
    <property type="nucleotide sequence ID" value="NZ_ANZB01000004.1"/>
</dbReference>
<dbReference type="PANTHER" id="PTHR11851:SF49">
    <property type="entry name" value="MITOCHONDRIAL-PROCESSING PEPTIDASE SUBUNIT ALPHA"/>
    <property type="match status" value="1"/>
</dbReference>
<dbReference type="eggNOG" id="COG0612">
    <property type="taxonomic scope" value="Bacteria"/>
</dbReference>
<dbReference type="KEGG" id="cpat:CLPA_c17430"/>
<dbReference type="InterPro" id="IPR050361">
    <property type="entry name" value="MPP/UQCRC_Complex"/>
</dbReference>
<dbReference type="GeneID" id="93073905"/>
<evidence type="ECO:0000259" key="4">
    <source>
        <dbReference type="Pfam" id="PF05193"/>
    </source>
</evidence>
<dbReference type="Pfam" id="PF00675">
    <property type="entry name" value="Peptidase_M16"/>
    <property type="match status" value="1"/>
</dbReference>
<dbReference type="SUPFAM" id="SSF63411">
    <property type="entry name" value="LuxS/MPP-like metallohydrolase"/>
    <property type="match status" value="2"/>
</dbReference>
<keyword evidence="5" id="KW-0378">Hydrolase</keyword>
<evidence type="ECO:0000313" key="5">
    <source>
        <dbReference type="EMBL" id="AJA51801.1"/>
    </source>
</evidence>
<dbReference type="GO" id="GO:0004222">
    <property type="term" value="F:metalloendopeptidase activity"/>
    <property type="evidence" value="ECO:0007669"/>
    <property type="project" value="InterPro"/>
</dbReference>
<accession>A0A0H3J7C4</accession>
<dbReference type="EMBL" id="JPGY02000001">
    <property type="protein sequence ID" value="KRU12191.1"/>
    <property type="molecule type" value="Genomic_DNA"/>
</dbReference>
<dbReference type="EMBL" id="CP009268">
    <property type="protein sequence ID" value="AJA51801.1"/>
    <property type="molecule type" value="Genomic_DNA"/>
</dbReference>
<dbReference type="InterPro" id="IPR011249">
    <property type="entry name" value="Metalloenz_LuxS/M16"/>
</dbReference>
<dbReference type="KEGG" id="cpae:CPAST_c17430"/>
<reference evidence="5 8" key="1">
    <citation type="journal article" date="2015" name="Genome Announc.">
        <title>Complete Genome Sequence of the Nitrogen-Fixing and Solvent-Producing Clostridium pasteurianum DSM 525.</title>
        <authorList>
            <person name="Poehlein A."/>
            <person name="Grosse-Honebrink A."/>
            <person name="Zhang Y."/>
            <person name="Minton N.P."/>
            <person name="Daniel R."/>
        </authorList>
    </citation>
    <scope>NUCLEOTIDE SEQUENCE [LARGE SCALE GENOMIC DNA]</scope>
    <source>
        <strain evidence="5">DSM 525</strain>
        <strain evidence="8">DSM 525 / ATCC 6013</strain>
    </source>
</reference>
<evidence type="ECO:0000256" key="2">
    <source>
        <dbReference type="RuleBase" id="RU004447"/>
    </source>
</evidence>
<dbReference type="Pfam" id="PF05193">
    <property type="entry name" value="Peptidase_M16_C"/>
    <property type="match status" value="1"/>
</dbReference>
<reference evidence="6" key="2">
    <citation type="submission" date="2015-10" db="EMBL/GenBank/DDBJ databases">
        <title>Improved Draft Genome Sequence of Clostridium pasteurianum Strain ATCC 6013 (DSM 525) Using a Hybrid Next-Generation Sequencing Approach.</title>
        <authorList>
            <person name="Pyne M.E."/>
            <person name="Utturkar S.M."/>
            <person name="Brown S.D."/>
            <person name="Moo-Young M."/>
            <person name="Chung D.A."/>
            <person name="Chou P.C."/>
        </authorList>
    </citation>
    <scope>NUCLEOTIDE SEQUENCE</scope>
    <source>
        <strain evidence="6">ATCC 6013</strain>
    </source>
</reference>
<proteinExistence type="inferred from homology"/>
<keyword evidence="8" id="KW-1185">Reference proteome</keyword>
<organism evidence="5 8">
    <name type="scientific">Clostridium pasteurianum DSM 525 = ATCC 6013</name>
    <dbReference type="NCBI Taxonomy" id="1262449"/>
    <lineage>
        <taxon>Bacteria</taxon>
        <taxon>Bacillati</taxon>
        <taxon>Bacillota</taxon>
        <taxon>Clostridia</taxon>
        <taxon>Eubacteriales</taxon>
        <taxon>Clostridiaceae</taxon>
        <taxon>Clostridium</taxon>
    </lineage>
</organism>
<evidence type="ECO:0000313" key="7">
    <source>
        <dbReference type="Proteomes" id="UP000028042"/>
    </source>
</evidence>
<reference evidence="6 7" key="3">
    <citation type="journal article" name="Genome Announc.">
        <title>Improved Draft Genome Sequence of Clostridium pasteurianum Strain ATCC 6013 (DSM 525) Using a Hybrid Next-Generation Sequencing Approach.</title>
        <authorList>
            <person name="Pyne M.E."/>
            <person name="Utturkar S."/>
            <person name="Brown S.D."/>
            <person name="Moo-Young M."/>
            <person name="Chung D.A."/>
            <person name="Chou C.P."/>
        </authorList>
    </citation>
    <scope>NUCLEOTIDE SEQUENCE [LARGE SCALE GENOMIC DNA]</scope>
    <source>
        <strain evidence="6 7">ATCC 6013</strain>
    </source>
</reference>
<dbReference type="PROSITE" id="PS00143">
    <property type="entry name" value="INSULINASE"/>
    <property type="match status" value="1"/>
</dbReference>
<evidence type="ECO:0000313" key="6">
    <source>
        <dbReference type="EMBL" id="KRU12191.1"/>
    </source>
</evidence>
<dbReference type="PANTHER" id="PTHR11851">
    <property type="entry name" value="METALLOPROTEASE"/>
    <property type="match status" value="1"/>
</dbReference>
<dbReference type="AlphaFoldDB" id="A0A0H3J7C4"/>
<dbReference type="InterPro" id="IPR011765">
    <property type="entry name" value="Pept_M16_N"/>
</dbReference>
<evidence type="ECO:0000313" key="8">
    <source>
        <dbReference type="Proteomes" id="UP000030905"/>
    </source>
</evidence>
<keyword evidence="5" id="KW-0645">Protease</keyword>
<evidence type="ECO:0000256" key="1">
    <source>
        <dbReference type="ARBA" id="ARBA00007261"/>
    </source>
</evidence>
<dbReference type="PATRIC" id="fig|1262449.3.peg.1579"/>
<protein>
    <submittedName>
        <fullName evidence="6">Peptidase M16 domain protein</fullName>
    </submittedName>
    <submittedName>
        <fullName evidence="5">Zinc protease</fullName>
    </submittedName>
</protein>
<dbReference type="GO" id="GO:0046872">
    <property type="term" value="F:metal ion binding"/>
    <property type="evidence" value="ECO:0007669"/>
    <property type="project" value="InterPro"/>
</dbReference>
<gene>
    <name evidence="5" type="ORF">CLPA_c17430</name>
    <name evidence="6" type="ORF">CP6013_01438</name>
</gene>
<dbReference type="InterPro" id="IPR007863">
    <property type="entry name" value="Peptidase_M16_C"/>
</dbReference>
<evidence type="ECO:0000259" key="3">
    <source>
        <dbReference type="Pfam" id="PF00675"/>
    </source>
</evidence>
<dbReference type="Proteomes" id="UP000028042">
    <property type="component" value="Unassembled WGS sequence"/>
</dbReference>